<accession>A0ABY4BZ12</accession>
<dbReference type="InterPro" id="IPR029044">
    <property type="entry name" value="Nucleotide-diphossugar_trans"/>
</dbReference>
<dbReference type="RefSeq" id="WP_243556328.1">
    <property type="nucleotide sequence ID" value="NZ_CP094528.1"/>
</dbReference>
<gene>
    <name evidence="1" type="ORF">MTO99_01435</name>
</gene>
<dbReference type="PANTHER" id="PTHR43179">
    <property type="entry name" value="RHAMNOSYLTRANSFERASE WBBL"/>
    <property type="match status" value="1"/>
</dbReference>
<dbReference type="Proteomes" id="UP000832097">
    <property type="component" value="Chromosome"/>
</dbReference>
<dbReference type="Gene3D" id="3.90.550.10">
    <property type="entry name" value="Spore Coat Polysaccharide Biosynthesis Protein SpsA, Chain A"/>
    <property type="match status" value="1"/>
</dbReference>
<proteinExistence type="predicted"/>
<organism evidence="1 2">
    <name type="scientific">Agromyces larvae</name>
    <dbReference type="NCBI Taxonomy" id="2929802"/>
    <lineage>
        <taxon>Bacteria</taxon>
        <taxon>Bacillati</taxon>
        <taxon>Actinomycetota</taxon>
        <taxon>Actinomycetes</taxon>
        <taxon>Micrococcales</taxon>
        <taxon>Microbacteriaceae</taxon>
        <taxon>Agromyces</taxon>
    </lineage>
</organism>
<dbReference type="CDD" id="cd04186">
    <property type="entry name" value="GT_2_like_c"/>
    <property type="match status" value="1"/>
</dbReference>
<dbReference type="PANTHER" id="PTHR43179:SF7">
    <property type="entry name" value="RHAMNOSYLTRANSFERASE WBBL"/>
    <property type="match status" value="1"/>
</dbReference>
<evidence type="ECO:0000313" key="1">
    <source>
        <dbReference type="EMBL" id="UOE44483.1"/>
    </source>
</evidence>
<dbReference type="Pfam" id="PF13641">
    <property type="entry name" value="Glyco_tranf_2_3"/>
    <property type="match status" value="1"/>
</dbReference>
<name>A0ABY4BZ12_9MICO</name>
<sequence length="288" mass="30981">MPASAESRVAVVTVSYNSSAQLAAFLTSVGRQTPAPARVVIVDNDSADLDETRTVAAEFGAHVVALEHNVGYGGAINAGVLALGPEIDYVLISNPDIALHDGAIAILTEAGERDQGVGAVGPRILNEDGTTYPSARSIPSVRTGVGHAVLGHPWPANPWTRAYRGEHADTGAARDAGWLSGSCVLVRRSAFDAIGGFDESYFMYFEDVDLGYRLGKAGWRNRYEPSASATHIGGVSTRTESARMLRAHHESAIRFINRKYAAAWLAPLRWTLTLGLRTRLRLMSRRAR</sequence>
<dbReference type="EMBL" id="CP094528">
    <property type="protein sequence ID" value="UOE44483.1"/>
    <property type="molecule type" value="Genomic_DNA"/>
</dbReference>
<evidence type="ECO:0000313" key="2">
    <source>
        <dbReference type="Proteomes" id="UP000832097"/>
    </source>
</evidence>
<reference evidence="1 2" key="1">
    <citation type="submission" date="2022-03" db="EMBL/GenBank/DDBJ databases">
        <title>Mucilaginibacter sp. isolated from the gut of Protaetia brevitarsis seulensis larvae.</title>
        <authorList>
            <person name="Won M."/>
            <person name="Kim S.-J."/>
            <person name="Kwon S.-W."/>
        </authorList>
    </citation>
    <scope>NUCLEOTIDE SEQUENCE [LARGE SCALE GENOMIC DNA]</scope>
    <source>
        <strain evidence="1 2">CFWR-12</strain>
    </source>
</reference>
<keyword evidence="2" id="KW-1185">Reference proteome</keyword>
<protein>
    <submittedName>
        <fullName evidence="1">Glycosyltransferase family 2 protein</fullName>
    </submittedName>
</protein>
<dbReference type="SUPFAM" id="SSF53448">
    <property type="entry name" value="Nucleotide-diphospho-sugar transferases"/>
    <property type="match status" value="1"/>
</dbReference>